<name>A0ABP0LBQ3_9DINO</name>
<dbReference type="Pfam" id="PF03567">
    <property type="entry name" value="Sulfotransfer_2"/>
    <property type="match status" value="1"/>
</dbReference>
<dbReference type="EMBL" id="CAXAMN010011780">
    <property type="protein sequence ID" value="CAK9036201.1"/>
    <property type="molecule type" value="Genomic_DNA"/>
</dbReference>
<evidence type="ECO:0000313" key="1">
    <source>
        <dbReference type="EMBL" id="CAK9036201.1"/>
    </source>
</evidence>
<dbReference type="InterPro" id="IPR027417">
    <property type="entry name" value="P-loop_NTPase"/>
</dbReference>
<evidence type="ECO:0008006" key="3">
    <source>
        <dbReference type="Google" id="ProtNLM"/>
    </source>
</evidence>
<dbReference type="InterPro" id="IPR005331">
    <property type="entry name" value="Sulfotransferase"/>
</dbReference>
<accession>A0ABP0LBQ3</accession>
<keyword evidence="2" id="KW-1185">Reference proteome</keyword>
<proteinExistence type="predicted"/>
<evidence type="ECO:0000313" key="2">
    <source>
        <dbReference type="Proteomes" id="UP001642484"/>
    </source>
</evidence>
<gene>
    <name evidence="1" type="ORF">CCMP2556_LOCUS20183</name>
</gene>
<dbReference type="Proteomes" id="UP001642484">
    <property type="component" value="Unassembled WGS sequence"/>
</dbReference>
<protein>
    <recommendedName>
        <fullName evidence="3">Sulfotransferase</fullName>
    </recommendedName>
</protein>
<dbReference type="Gene3D" id="3.40.50.300">
    <property type="entry name" value="P-loop containing nucleotide triphosphate hydrolases"/>
    <property type="match status" value="1"/>
</dbReference>
<organism evidence="1 2">
    <name type="scientific">Durusdinium trenchii</name>
    <dbReference type="NCBI Taxonomy" id="1381693"/>
    <lineage>
        <taxon>Eukaryota</taxon>
        <taxon>Sar</taxon>
        <taxon>Alveolata</taxon>
        <taxon>Dinophyceae</taxon>
        <taxon>Suessiales</taxon>
        <taxon>Symbiodiniaceae</taxon>
        <taxon>Durusdinium</taxon>
    </lineage>
</organism>
<comment type="caution">
    <text evidence="1">The sequence shown here is derived from an EMBL/GenBank/DDBJ whole genome shotgun (WGS) entry which is preliminary data.</text>
</comment>
<sequence>MMILAPHQPCLSNETELVLAGGWRGSSTGGPPQVIESHQPVPSVVCDVRRRICETVRVSEAMAVLFVMALLGLADADGSSLLQTRYSPGESEKDLKGCLSFIHIPKTMGGSIELARLRAAGLLWTNTNYCLGRLEAAGHHREEPGAQWGTCDANIPCSHVQVNEHHGMHCSQPDLFNDTWCSAWHFPPSFDPQLVSYYADICDSFCVVRHPLDRFISQYRYWRKVAPREGPGFCSAEQLELFAMKGLAKQLNLLAEDCHLVPQVYYAFQDGNPQSKRICRHVLNMTDAAEQFPKLMQRYGLENVTLEGVHEHDPDDGCGEIAPTTKTIELVKQFYHQDYTAFGFV</sequence>
<reference evidence="1 2" key="1">
    <citation type="submission" date="2024-02" db="EMBL/GenBank/DDBJ databases">
        <authorList>
            <person name="Chen Y."/>
            <person name="Shah S."/>
            <person name="Dougan E. K."/>
            <person name="Thang M."/>
            <person name="Chan C."/>
        </authorList>
    </citation>
    <scope>NUCLEOTIDE SEQUENCE [LARGE SCALE GENOMIC DNA]</scope>
</reference>